<proteinExistence type="predicted"/>
<evidence type="ECO:0000259" key="3">
    <source>
        <dbReference type="Pfam" id="PF02371"/>
    </source>
</evidence>
<evidence type="ECO:0000313" key="4">
    <source>
        <dbReference type="EMBL" id="MBC3920877.1"/>
    </source>
</evidence>
<dbReference type="NCBIfam" id="NF033542">
    <property type="entry name" value="transpos_IS110"/>
    <property type="match status" value="1"/>
</dbReference>
<dbReference type="InterPro" id="IPR047650">
    <property type="entry name" value="Transpos_IS110"/>
</dbReference>
<keyword evidence="1" id="KW-0175">Coiled coil</keyword>
<dbReference type="PANTHER" id="PTHR33055">
    <property type="entry name" value="TRANSPOSASE FOR INSERTION SEQUENCE ELEMENT IS1111A"/>
    <property type="match status" value="1"/>
</dbReference>
<dbReference type="PANTHER" id="PTHR33055:SF3">
    <property type="entry name" value="PUTATIVE TRANSPOSASE FOR IS117-RELATED"/>
    <property type="match status" value="1"/>
</dbReference>
<dbReference type="Proteomes" id="UP000650424">
    <property type="component" value="Unassembled WGS sequence"/>
</dbReference>
<dbReference type="Pfam" id="PF02371">
    <property type="entry name" value="Transposase_20"/>
    <property type="match status" value="1"/>
</dbReference>
<dbReference type="EMBL" id="JACOGF010000020">
    <property type="protein sequence ID" value="MBC3920877.1"/>
    <property type="molecule type" value="Genomic_DNA"/>
</dbReference>
<dbReference type="InterPro" id="IPR003346">
    <property type="entry name" value="Transposase_20"/>
</dbReference>
<name>A0ABR6ZYG2_9BURK</name>
<gene>
    <name evidence="4" type="ORF">H8L32_25660</name>
</gene>
<comment type="caution">
    <text evidence="4">The sequence shown here is derived from an EMBL/GenBank/DDBJ whole genome shotgun (WGS) entry which is preliminary data.</text>
</comment>
<evidence type="ECO:0000259" key="2">
    <source>
        <dbReference type="Pfam" id="PF01548"/>
    </source>
</evidence>
<evidence type="ECO:0000256" key="1">
    <source>
        <dbReference type="SAM" id="Coils"/>
    </source>
</evidence>
<dbReference type="InterPro" id="IPR002525">
    <property type="entry name" value="Transp_IS110-like_N"/>
</dbReference>
<feature type="domain" description="Transposase IS116/IS110/IS902 C-terminal" evidence="3">
    <location>
        <begin position="193"/>
        <end position="278"/>
    </location>
</feature>
<accession>A0ABR6ZYG2</accession>
<evidence type="ECO:0000313" key="5">
    <source>
        <dbReference type="Proteomes" id="UP000650424"/>
    </source>
</evidence>
<feature type="domain" description="Transposase IS110-like N-terminal" evidence="2">
    <location>
        <begin position="6"/>
        <end position="153"/>
    </location>
</feature>
<reference evidence="4 5" key="1">
    <citation type="submission" date="2020-08" db="EMBL/GenBank/DDBJ databases">
        <title>Novel species isolated from subtropical streams in China.</title>
        <authorList>
            <person name="Lu H."/>
        </authorList>
    </citation>
    <scope>NUCLEOTIDE SEQUENCE [LARGE SCALE GENOMIC DNA]</scope>
    <source>
        <strain evidence="4 5">CY18W</strain>
    </source>
</reference>
<dbReference type="Pfam" id="PF01548">
    <property type="entry name" value="DEDD_Tnp_IS110"/>
    <property type="match status" value="1"/>
</dbReference>
<feature type="coiled-coil region" evidence="1">
    <location>
        <begin position="125"/>
        <end position="184"/>
    </location>
</feature>
<sequence length="317" mass="35015">MSMMNIGIDIAKLKFDVAVLDNNKYKHKTFNNSASGFADMLAWCQSLSSQDGHFCMEATGVYYEALANYLFDAKCKVSVVNPAQIAAFAQSTLSRVKTDKADAKLIARFCHVMNPPLFAPLPANIRQLQALVRRLESLKDLQQQERNRLDVSLPVVAPSINAVLLTLAEEIKAIEQTIKAHIDNDPDLREQRNLLNSIPGLGKVSSALLLAELPFSRHACAKSVISFAGLNPRPYESGSSVRGKGRISKTGSARLRAGLYMPAMVAMRFNPVIRNFYQRLLQAGKPKMLAITACMRKLLSLAFTILKSKTPFNPEFA</sequence>
<protein>
    <submittedName>
        <fullName evidence="4">IS110 family transposase</fullName>
    </submittedName>
</protein>
<organism evidence="4 5">
    <name type="scientific">Undibacterium hunanense</name>
    <dbReference type="NCBI Taxonomy" id="2762292"/>
    <lineage>
        <taxon>Bacteria</taxon>
        <taxon>Pseudomonadati</taxon>
        <taxon>Pseudomonadota</taxon>
        <taxon>Betaproteobacteria</taxon>
        <taxon>Burkholderiales</taxon>
        <taxon>Oxalobacteraceae</taxon>
        <taxon>Undibacterium</taxon>
    </lineage>
</organism>
<keyword evidence="5" id="KW-1185">Reference proteome</keyword>